<protein>
    <submittedName>
        <fullName evidence="2">MbtH family protein</fullName>
    </submittedName>
</protein>
<evidence type="ECO:0000313" key="2">
    <source>
        <dbReference type="EMBL" id="GAA2029232.1"/>
    </source>
</evidence>
<dbReference type="SUPFAM" id="SSF160582">
    <property type="entry name" value="MbtH-like"/>
    <property type="match status" value="1"/>
</dbReference>
<proteinExistence type="predicted"/>
<name>A0ABN2U4J7_9ACTN</name>
<dbReference type="SMART" id="SM00923">
    <property type="entry name" value="MbtH"/>
    <property type="match status" value="1"/>
</dbReference>
<dbReference type="Gene3D" id="3.90.820.10">
    <property type="entry name" value="Structural Genomics, Unknown Function 30-nov-00 1gh9 Mol_id"/>
    <property type="match status" value="1"/>
</dbReference>
<dbReference type="EMBL" id="BAAAQN010000015">
    <property type="protein sequence ID" value="GAA2029232.1"/>
    <property type="molecule type" value="Genomic_DNA"/>
</dbReference>
<accession>A0ABN2U4J7</accession>
<evidence type="ECO:0000313" key="3">
    <source>
        <dbReference type="Proteomes" id="UP001500751"/>
    </source>
</evidence>
<dbReference type="Pfam" id="PF03621">
    <property type="entry name" value="MbtH"/>
    <property type="match status" value="1"/>
</dbReference>
<reference evidence="2 3" key="1">
    <citation type="journal article" date="2019" name="Int. J. Syst. Evol. Microbiol.">
        <title>The Global Catalogue of Microorganisms (GCM) 10K type strain sequencing project: providing services to taxonomists for standard genome sequencing and annotation.</title>
        <authorList>
            <consortium name="The Broad Institute Genomics Platform"/>
            <consortium name="The Broad Institute Genome Sequencing Center for Infectious Disease"/>
            <person name="Wu L."/>
            <person name="Ma J."/>
        </authorList>
    </citation>
    <scope>NUCLEOTIDE SEQUENCE [LARGE SCALE GENOMIC DNA]</scope>
    <source>
        <strain evidence="2 3">JCM 16014</strain>
    </source>
</reference>
<gene>
    <name evidence="2" type="ORF">GCM10009839_30880</name>
</gene>
<dbReference type="RefSeq" id="WP_344666283.1">
    <property type="nucleotide sequence ID" value="NZ_BAAAQN010000015.1"/>
</dbReference>
<dbReference type="InterPro" id="IPR005153">
    <property type="entry name" value="MbtH-like_dom"/>
</dbReference>
<dbReference type="Proteomes" id="UP001500751">
    <property type="component" value="Unassembled WGS sequence"/>
</dbReference>
<sequence>MSNPYEPEEGVYRVLRNQAGQHSLWPAFLQVPEGWAVVHDKDTRSACLDYVERKWTDLKLVAVAGE</sequence>
<dbReference type="PANTHER" id="PTHR38444">
    <property type="entry name" value="ENTEROBACTIN BIOSYNTHESIS PROTEIN YBDZ"/>
    <property type="match status" value="1"/>
</dbReference>
<dbReference type="InterPro" id="IPR038020">
    <property type="entry name" value="MbtH-like_sf"/>
</dbReference>
<comment type="caution">
    <text evidence="2">The sequence shown here is derived from an EMBL/GenBank/DDBJ whole genome shotgun (WGS) entry which is preliminary data.</text>
</comment>
<feature type="domain" description="MbtH-like" evidence="1">
    <location>
        <begin position="3"/>
        <end position="53"/>
    </location>
</feature>
<organism evidence="2 3">
    <name type="scientific">Catenulispora yoronensis</name>
    <dbReference type="NCBI Taxonomy" id="450799"/>
    <lineage>
        <taxon>Bacteria</taxon>
        <taxon>Bacillati</taxon>
        <taxon>Actinomycetota</taxon>
        <taxon>Actinomycetes</taxon>
        <taxon>Catenulisporales</taxon>
        <taxon>Catenulisporaceae</taxon>
        <taxon>Catenulispora</taxon>
    </lineage>
</organism>
<keyword evidence="3" id="KW-1185">Reference proteome</keyword>
<evidence type="ECO:0000259" key="1">
    <source>
        <dbReference type="SMART" id="SM00923"/>
    </source>
</evidence>
<dbReference type="InterPro" id="IPR037407">
    <property type="entry name" value="MLP_fam"/>
</dbReference>
<dbReference type="PANTHER" id="PTHR38444:SF1">
    <property type="entry name" value="ENTEROBACTIN BIOSYNTHESIS PROTEIN YBDZ"/>
    <property type="match status" value="1"/>
</dbReference>